<accession>A0A370WX94</accession>
<sequence>MNIERLVAMANDISRYFASEPDTAAGVEGVANHLKRYWEPGMRKQIVAHLSAGGAGLEPLARQGVEKLAELDSKLRA</sequence>
<protein>
    <submittedName>
        <fullName evidence="1">Formate dehydrogenase subunit delta</fullName>
    </submittedName>
</protein>
<proteinExistence type="predicted"/>
<organism evidence="1 2">
    <name type="scientific">Dyella monticola</name>
    <dbReference type="NCBI Taxonomy" id="1927958"/>
    <lineage>
        <taxon>Bacteria</taxon>
        <taxon>Pseudomonadati</taxon>
        <taxon>Pseudomonadota</taxon>
        <taxon>Gammaproteobacteria</taxon>
        <taxon>Lysobacterales</taxon>
        <taxon>Rhodanobacteraceae</taxon>
        <taxon>Dyella</taxon>
    </lineage>
</organism>
<keyword evidence="2" id="KW-1185">Reference proteome</keyword>
<dbReference type="RefSeq" id="WP_115495899.1">
    <property type="nucleotide sequence ID" value="NZ_QRBE01000007.1"/>
</dbReference>
<gene>
    <name evidence="1" type="ORF">DWU98_12400</name>
</gene>
<dbReference type="EMBL" id="QRBE01000007">
    <property type="protein sequence ID" value="RDS80754.1"/>
    <property type="molecule type" value="Genomic_DNA"/>
</dbReference>
<reference evidence="1 2" key="1">
    <citation type="submission" date="2018-07" db="EMBL/GenBank/DDBJ databases">
        <title>Dyella monticola sp. nov. and Dyella psychrodurans sp. nov. isolated from monsoon evergreen broad-leaved forest soil of Dinghu Mountain, China.</title>
        <authorList>
            <person name="Gao Z."/>
            <person name="Qiu L."/>
        </authorList>
    </citation>
    <scope>NUCLEOTIDE SEQUENCE [LARGE SCALE GENOMIC DNA]</scope>
    <source>
        <strain evidence="1 2">4G-K06</strain>
    </source>
</reference>
<dbReference type="InterPro" id="IPR021074">
    <property type="entry name" value="Formate_DH_dsu"/>
</dbReference>
<evidence type="ECO:0000313" key="1">
    <source>
        <dbReference type="EMBL" id="RDS80754.1"/>
    </source>
</evidence>
<dbReference type="AlphaFoldDB" id="A0A370WX94"/>
<dbReference type="Proteomes" id="UP000254258">
    <property type="component" value="Unassembled WGS sequence"/>
</dbReference>
<name>A0A370WX94_9GAMM</name>
<dbReference type="OrthoDB" id="8527650at2"/>
<evidence type="ECO:0000313" key="2">
    <source>
        <dbReference type="Proteomes" id="UP000254258"/>
    </source>
</evidence>
<dbReference type="Pfam" id="PF11390">
    <property type="entry name" value="FdsD"/>
    <property type="match status" value="1"/>
</dbReference>
<comment type="caution">
    <text evidence="1">The sequence shown here is derived from an EMBL/GenBank/DDBJ whole genome shotgun (WGS) entry which is preliminary data.</text>
</comment>